<name>A0A379ECQ0_9BACT</name>
<proteinExistence type="predicted"/>
<evidence type="ECO:0000313" key="2">
    <source>
        <dbReference type="EMBL" id="SUB93961.1"/>
    </source>
</evidence>
<dbReference type="Proteomes" id="UP000255469">
    <property type="component" value="Unassembled WGS sequence"/>
</dbReference>
<sequence>MTIKRFFYFIICLNCLVSLCWLGLHFFQPDNALPNATLDTALYHAMLWTAPSWVYLFGRLVDWVAVYSKVGAVLLGIALTGVMLLAGIAYIFIAGFFSPRDVLYEDDAHIVLSGERGCRPAAFVCEKRGLSERQLIDFPLPYEAGETTEWKFYDRLGIVVVGEVNEGLMRESGNSRCYQFYVTDTTAYTRHQAEVRRLRKTYLKKEEALLRQRTHRRQQ</sequence>
<keyword evidence="1" id="KW-1133">Transmembrane helix</keyword>
<dbReference type="AlphaFoldDB" id="A0A379ECQ0"/>
<keyword evidence="1" id="KW-0812">Transmembrane</keyword>
<feature type="transmembrane region" description="Helical" evidence="1">
    <location>
        <begin position="70"/>
        <end position="93"/>
    </location>
</feature>
<dbReference type="RefSeq" id="WP_025067707.1">
    <property type="nucleotide sequence ID" value="NZ_UGTM01000002.1"/>
</dbReference>
<dbReference type="EMBL" id="UGTM01000002">
    <property type="protein sequence ID" value="SUB93961.1"/>
    <property type="molecule type" value="Genomic_DNA"/>
</dbReference>
<feature type="transmembrane region" description="Helical" evidence="1">
    <location>
        <begin position="40"/>
        <end position="58"/>
    </location>
</feature>
<evidence type="ECO:0000256" key="1">
    <source>
        <dbReference type="SAM" id="Phobius"/>
    </source>
</evidence>
<keyword evidence="1" id="KW-0472">Membrane</keyword>
<gene>
    <name evidence="2" type="ORF">NCTC13067_01819</name>
</gene>
<reference evidence="2 3" key="1">
    <citation type="submission" date="2018-06" db="EMBL/GenBank/DDBJ databases">
        <authorList>
            <consortium name="Pathogen Informatics"/>
            <person name="Doyle S."/>
        </authorList>
    </citation>
    <scope>NUCLEOTIDE SEQUENCE [LARGE SCALE GENOMIC DNA]</scope>
    <source>
        <strain evidence="2 3">NCTC13067</strain>
    </source>
</reference>
<organism evidence="2 3">
    <name type="scientific">Prevotella denticola</name>
    <dbReference type="NCBI Taxonomy" id="28129"/>
    <lineage>
        <taxon>Bacteria</taxon>
        <taxon>Pseudomonadati</taxon>
        <taxon>Bacteroidota</taxon>
        <taxon>Bacteroidia</taxon>
        <taxon>Bacteroidales</taxon>
        <taxon>Prevotellaceae</taxon>
        <taxon>Prevotella</taxon>
    </lineage>
</organism>
<protein>
    <submittedName>
        <fullName evidence="2">Uncharacterized protein</fullName>
    </submittedName>
</protein>
<evidence type="ECO:0000313" key="3">
    <source>
        <dbReference type="Proteomes" id="UP000255469"/>
    </source>
</evidence>
<accession>A0A379ECQ0</accession>
<feature type="transmembrane region" description="Helical" evidence="1">
    <location>
        <begin position="7"/>
        <end position="28"/>
    </location>
</feature>